<dbReference type="SUPFAM" id="SSF141130">
    <property type="entry name" value="Acetamidase/Formamidase-like"/>
    <property type="match status" value="1"/>
</dbReference>
<dbReference type="Gene3D" id="2.40.10.120">
    <property type="match status" value="1"/>
</dbReference>
<name>A0ABS6AWJ6_9NOCA</name>
<comment type="caution">
    <text evidence="1">The sequence shown here is derived from an EMBL/GenBank/DDBJ whole genome shotgun (WGS) entry which is preliminary data.</text>
</comment>
<dbReference type="EMBL" id="JAHKNI010000002">
    <property type="protein sequence ID" value="MBU3061345.1"/>
    <property type="molecule type" value="Genomic_DNA"/>
</dbReference>
<dbReference type="PANTHER" id="PTHR31891:SF1">
    <property type="entry name" value="FORMAMIDASE C869.04-RELATED"/>
    <property type="match status" value="1"/>
</dbReference>
<gene>
    <name evidence="1" type="ORF">KO481_07395</name>
</gene>
<protein>
    <submittedName>
        <fullName evidence="1">Acetamidase/formamidase family protein</fullName>
    </submittedName>
</protein>
<reference evidence="1 2" key="1">
    <citation type="submission" date="2021-06" db="EMBL/GenBank/DDBJ databases">
        <title>Actinomycetes sequencing.</title>
        <authorList>
            <person name="Shan Q."/>
        </authorList>
    </citation>
    <scope>NUCLEOTIDE SEQUENCE [LARGE SCALE GENOMIC DNA]</scope>
    <source>
        <strain evidence="1 2">NEAU-G5</strain>
    </source>
</reference>
<evidence type="ECO:0000313" key="1">
    <source>
        <dbReference type="EMBL" id="MBU3061345.1"/>
    </source>
</evidence>
<dbReference type="PANTHER" id="PTHR31891">
    <property type="entry name" value="FORMAMIDASE C869.04-RELATED"/>
    <property type="match status" value="1"/>
</dbReference>
<dbReference type="Proteomes" id="UP000733379">
    <property type="component" value="Unassembled WGS sequence"/>
</dbReference>
<dbReference type="InterPro" id="IPR004304">
    <property type="entry name" value="FmdA_AmdA"/>
</dbReference>
<keyword evidence="2" id="KW-1185">Reference proteome</keyword>
<organism evidence="1 2">
    <name type="scientific">Nocardia albiluteola</name>
    <dbReference type="NCBI Taxonomy" id="2842303"/>
    <lineage>
        <taxon>Bacteria</taxon>
        <taxon>Bacillati</taxon>
        <taxon>Actinomycetota</taxon>
        <taxon>Actinomycetes</taxon>
        <taxon>Mycobacteriales</taxon>
        <taxon>Nocardiaceae</taxon>
        <taxon>Nocardia</taxon>
    </lineage>
</organism>
<dbReference type="Gene3D" id="2.60.120.580">
    <property type="entry name" value="Acetamidase/Formamidase-like domains"/>
    <property type="match status" value="1"/>
</dbReference>
<dbReference type="Pfam" id="PF03069">
    <property type="entry name" value="FmdA_AmdA"/>
    <property type="match status" value="1"/>
</dbReference>
<dbReference type="RefSeq" id="WP_215916237.1">
    <property type="nucleotide sequence ID" value="NZ_JAHKNI010000002.1"/>
</dbReference>
<proteinExistence type="predicted"/>
<dbReference type="Gene3D" id="3.10.28.20">
    <property type="entry name" value="Acetamidase/Formamidase-like domains"/>
    <property type="match status" value="1"/>
</dbReference>
<accession>A0ABS6AWJ6</accession>
<sequence length="360" mass="37923">MTLVQPRSGPRSGDIYLDADPDRISWGLLPNALSEPVLTVDSGTAVCLDTISHEGILEDQGRDPAAFFAAAGIAEILSDTAIVAASRSHDPATQGPHVLTGPIAVTGARPGDVLEVEVLELLRRTDYGVISNRHGRGALPGEYPLAPAGHTPGEPVPPVCTIATVDEAERGVIAIGDGRSLRFPLNPFLGIMGVAAATEDPVHSVPPGPHGGNLDIRMLGVGAKLYLPVQVSGAMFYAGDPHFAMGDGEVALTAFEAPLRATVRLRVHSDPQMRTLAKVLATPFAETREDHLLIGLDRDLDAAVAQATRNAIAYLGERHRIPAPVALAYLSATADFRISQVVDLVKGVHCCIRKSDLEGL</sequence>
<evidence type="ECO:0000313" key="2">
    <source>
        <dbReference type="Proteomes" id="UP000733379"/>
    </source>
</evidence>